<dbReference type="GO" id="GO:0016874">
    <property type="term" value="F:ligase activity"/>
    <property type="evidence" value="ECO:0007669"/>
    <property type="project" value="UniProtKB-KW"/>
</dbReference>
<evidence type="ECO:0000256" key="5">
    <source>
        <dbReference type="ARBA" id="ARBA00029454"/>
    </source>
</evidence>
<dbReference type="FunFam" id="3.30.300.30:FF:000015">
    <property type="entry name" value="Nonribosomal peptide synthase SidD"/>
    <property type="match status" value="1"/>
</dbReference>
<dbReference type="InterPro" id="IPR042099">
    <property type="entry name" value="ANL_N_sf"/>
</dbReference>
<dbReference type="PANTHER" id="PTHR45398:SF1">
    <property type="entry name" value="ENZYME, PUTATIVE (JCVI)-RELATED"/>
    <property type="match status" value="1"/>
</dbReference>
<dbReference type="Pfam" id="PF00501">
    <property type="entry name" value="AMP-binding"/>
    <property type="match status" value="1"/>
</dbReference>
<accession>A0A8H6PI31</accession>
<dbReference type="FunFam" id="3.30.559.30:FF:000002">
    <property type="entry name" value="Nonribosomal peptide synthase Pes1"/>
    <property type="match status" value="1"/>
</dbReference>
<dbReference type="PROSITE" id="PS50075">
    <property type="entry name" value="CARRIER"/>
    <property type="match status" value="1"/>
</dbReference>
<dbReference type="SUPFAM" id="SSF47336">
    <property type="entry name" value="ACP-like"/>
    <property type="match status" value="1"/>
</dbReference>
<evidence type="ECO:0000313" key="8">
    <source>
        <dbReference type="Proteomes" id="UP000654922"/>
    </source>
</evidence>
<dbReference type="FunFam" id="1.10.1200.10:FF:000005">
    <property type="entry name" value="Nonribosomal peptide synthetase 1"/>
    <property type="match status" value="1"/>
</dbReference>
<dbReference type="InterPro" id="IPR036736">
    <property type="entry name" value="ACP-like_sf"/>
</dbReference>
<dbReference type="Gene3D" id="3.30.559.30">
    <property type="entry name" value="Nonribosomal peptide synthetase, condensation domain"/>
    <property type="match status" value="1"/>
</dbReference>
<dbReference type="Gene3D" id="3.40.50.12780">
    <property type="entry name" value="N-terminal domain of ligase-like"/>
    <property type="match status" value="1"/>
</dbReference>
<evidence type="ECO:0000256" key="3">
    <source>
        <dbReference type="ARBA" id="ARBA00022598"/>
    </source>
</evidence>
<feature type="domain" description="Carrier" evidence="6">
    <location>
        <begin position="287"/>
        <end position="363"/>
    </location>
</feature>
<dbReference type="InterPro" id="IPR009081">
    <property type="entry name" value="PP-bd_ACP"/>
</dbReference>
<dbReference type="SUPFAM" id="SSF56801">
    <property type="entry name" value="Acetyl-CoA synthetase-like"/>
    <property type="match status" value="1"/>
</dbReference>
<dbReference type="PROSITE" id="PS00012">
    <property type="entry name" value="PHOSPHOPANTETHEINE"/>
    <property type="match status" value="1"/>
</dbReference>
<evidence type="ECO:0000256" key="4">
    <source>
        <dbReference type="ARBA" id="ARBA00022737"/>
    </source>
</evidence>
<dbReference type="Gene3D" id="3.30.559.10">
    <property type="entry name" value="Chloramphenicol acetyltransferase-like domain"/>
    <property type="match status" value="1"/>
</dbReference>
<keyword evidence="4" id="KW-0677">Repeat</keyword>
<dbReference type="FunFam" id="3.30.559.10:FF:000016">
    <property type="entry name" value="Nonribosomal peptide synthase Pes1"/>
    <property type="match status" value="1"/>
</dbReference>
<organism evidence="7 8">
    <name type="scientific">Aspergillus felis</name>
    <dbReference type="NCBI Taxonomy" id="1287682"/>
    <lineage>
        <taxon>Eukaryota</taxon>
        <taxon>Fungi</taxon>
        <taxon>Dikarya</taxon>
        <taxon>Ascomycota</taxon>
        <taxon>Pezizomycotina</taxon>
        <taxon>Eurotiomycetes</taxon>
        <taxon>Eurotiomycetidae</taxon>
        <taxon>Eurotiales</taxon>
        <taxon>Aspergillaceae</taxon>
        <taxon>Aspergillus</taxon>
        <taxon>Aspergillus subgen. Fumigati</taxon>
    </lineage>
</organism>
<proteinExistence type="inferred from homology"/>
<dbReference type="Proteomes" id="UP000654922">
    <property type="component" value="Unassembled WGS sequence"/>
</dbReference>
<dbReference type="AlphaFoldDB" id="A0A8H6PI31"/>
<evidence type="ECO:0000256" key="1">
    <source>
        <dbReference type="ARBA" id="ARBA00022450"/>
    </source>
</evidence>
<dbReference type="InterPro" id="IPR045851">
    <property type="entry name" value="AMP-bd_C_sf"/>
</dbReference>
<protein>
    <recommendedName>
        <fullName evidence="6">Carrier domain-containing protein</fullName>
    </recommendedName>
</protein>
<evidence type="ECO:0000259" key="6">
    <source>
        <dbReference type="PROSITE" id="PS50075"/>
    </source>
</evidence>
<sequence length="805" mass="91646">MQRELPSLRMLVMGGEAMSPADRSYWMKRVRLMNEYGIAECAVASTIRDVSDVEHRDIGFPISVVTWIVVQNDHETLVVIGAIGELLIEGPSVGREYLDNPEATRRAFIEQPGWLRAVRDGKPSWVYKTGDLVQYNKDGSLNFIGRKDSQIKIRGQRFELEEVEHHLRQMDEIEEVPAVVAAPSDRQKQPYLVAFIVPRGRKSFCVHSANALIMHPTEEFRHLAGAIQSKLHLTFPAHMVPSIYLPLSRMTKTSSDKVDRCSLKEEVGKWFWSDLQAYSVSNTARRAPSTKVEQRLQRVWSQILGITLNSIGVEDSFFHLGGDSITAMQVVVEARSRGLEHSIQDINQLISIEAIARKIGVLPSNIAQPLVQDEVTDELFGLTPIQEFFFEMYPEGTRRFNQNILVHFQRQVADSDVERAAIRLVQNHATLRARYSLQKDGLWKQFLAGYSKQCFCFRVPKVNSVQEIRHIIGQSQTSLDQEHGPVFTVDLFDHNGQQSLFMIGHHLVLDLVSWRIVLADMEAMILDPQHEPQLTMSFQIWARLQAEYGARHLEPPPVHQLCSLDESSMRKFWGAENTANTGGDCKTRLMRLNEQLTNKLFGPYSRALDVEPVELLHAAILFSSVRTFPQRPAPCIFGEAHGRESWDVSIDVTRTIGWFNTLWPVAAQVSRFDSLETVARTVQQARRAMEMHGWKHFTSIYHNTQQEKRSAGTHLMEITFNYAGKFQQVEQDGALFRMEPMATQSLFDGAGELGRWAMLEINSVILKGMLEFHVTYNQGTDEARVLTPWMDNLVKCLEDLASSYA</sequence>
<dbReference type="InterPro" id="IPR000873">
    <property type="entry name" value="AMP-dep_synth/lig_dom"/>
</dbReference>
<dbReference type="OrthoDB" id="416786at2759"/>
<dbReference type="Gene3D" id="3.30.300.30">
    <property type="match status" value="1"/>
</dbReference>
<keyword evidence="2" id="KW-0597">Phosphoprotein</keyword>
<gene>
    <name evidence="7" type="ORF">CNMCM5623_003111</name>
</gene>
<dbReference type="InterPro" id="IPR023213">
    <property type="entry name" value="CAT-like_dom_sf"/>
</dbReference>
<dbReference type="InterPro" id="IPR001242">
    <property type="entry name" value="Condensation_dom"/>
</dbReference>
<dbReference type="Pfam" id="PF00550">
    <property type="entry name" value="PP-binding"/>
    <property type="match status" value="1"/>
</dbReference>
<reference evidence="7" key="1">
    <citation type="submission" date="2020-06" db="EMBL/GenBank/DDBJ databases">
        <title>Draft genome sequences of strains closely related to Aspergillus parafelis and Aspergillus hiratsukae.</title>
        <authorList>
            <person name="Dos Santos R.A.C."/>
            <person name="Rivero-Menendez O."/>
            <person name="Steenwyk J.L."/>
            <person name="Mead M.E."/>
            <person name="Goldman G.H."/>
            <person name="Alastruey-Izquierdo A."/>
            <person name="Rokas A."/>
        </authorList>
    </citation>
    <scope>NUCLEOTIDE SEQUENCE</scope>
    <source>
        <strain evidence="7">CNM-CM5623</strain>
    </source>
</reference>
<evidence type="ECO:0000256" key="2">
    <source>
        <dbReference type="ARBA" id="ARBA00022553"/>
    </source>
</evidence>
<name>A0A8H6PI31_9EURO</name>
<dbReference type="InterPro" id="IPR006162">
    <property type="entry name" value="Ppantetheine_attach_site"/>
</dbReference>
<dbReference type="PANTHER" id="PTHR45398">
    <property type="match status" value="1"/>
</dbReference>
<comment type="similarity">
    <text evidence="5">Belongs to the NRP synthetase family.</text>
</comment>
<evidence type="ECO:0000313" key="7">
    <source>
        <dbReference type="EMBL" id="KAF7154853.1"/>
    </source>
</evidence>
<keyword evidence="3" id="KW-0436">Ligase</keyword>
<dbReference type="Pfam" id="PF00668">
    <property type="entry name" value="Condensation"/>
    <property type="match status" value="2"/>
</dbReference>
<dbReference type="Gene3D" id="1.10.1200.10">
    <property type="entry name" value="ACP-like"/>
    <property type="match status" value="1"/>
</dbReference>
<comment type="caution">
    <text evidence="7">The sequence shown here is derived from an EMBL/GenBank/DDBJ whole genome shotgun (WGS) entry which is preliminary data.</text>
</comment>
<dbReference type="CDD" id="cd19534">
    <property type="entry name" value="E_NRPS"/>
    <property type="match status" value="1"/>
</dbReference>
<dbReference type="SUPFAM" id="SSF52777">
    <property type="entry name" value="CoA-dependent acyltransferases"/>
    <property type="match status" value="2"/>
</dbReference>
<dbReference type="EMBL" id="JACBAE010001405">
    <property type="protein sequence ID" value="KAF7154853.1"/>
    <property type="molecule type" value="Genomic_DNA"/>
</dbReference>
<keyword evidence="1" id="KW-0596">Phosphopantetheine</keyword>